<keyword evidence="10 14" id="KW-0472">Membrane</keyword>
<evidence type="ECO:0000256" key="5">
    <source>
        <dbReference type="ARBA" id="ARBA00022692"/>
    </source>
</evidence>
<evidence type="ECO:0000256" key="10">
    <source>
        <dbReference type="ARBA" id="ARBA00023136"/>
    </source>
</evidence>
<evidence type="ECO:0000256" key="8">
    <source>
        <dbReference type="ARBA" id="ARBA00023053"/>
    </source>
</evidence>
<gene>
    <name evidence="15" type="ORF">KCX82_05025</name>
</gene>
<feature type="transmembrane region" description="Helical" evidence="14">
    <location>
        <begin position="156"/>
        <end position="178"/>
    </location>
</feature>
<dbReference type="InterPro" id="IPR038377">
    <property type="entry name" value="Na/Glc_symporter_sf"/>
</dbReference>
<evidence type="ECO:0000256" key="12">
    <source>
        <dbReference type="ARBA" id="ARBA00033708"/>
    </source>
</evidence>
<evidence type="ECO:0000256" key="14">
    <source>
        <dbReference type="SAM" id="Phobius"/>
    </source>
</evidence>
<feature type="transmembrane region" description="Helical" evidence="14">
    <location>
        <begin position="185"/>
        <end position="204"/>
    </location>
</feature>
<feature type="transmembrane region" description="Helical" evidence="14">
    <location>
        <begin position="36"/>
        <end position="55"/>
    </location>
</feature>
<evidence type="ECO:0000256" key="9">
    <source>
        <dbReference type="ARBA" id="ARBA00023065"/>
    </source>
</evidence>
<dbReference type="PANTHER" id="PTHR48086:SF3">
    <property type="entry name" value="SODIUM_PROLINE SYMPORTER"/>
    <property type="match status" value="1"/>
</dbReference>
<feature type="transmembrane region" description="Helical" evidence="14">
    <location>
        <begin position="389"/>
        <end position="410"/>
    </location>
</feature>
<evidence type="ECO:0000313" key="16">
    <source>
        <dbReference type="Proteomes" id="UP000675664"/>
    </source>
</evidence>
<evidence type="ECO:0000256" key="4">
    <source>
        <dbReference type="ARBA" id="ARBA00022475"/>
    </source>
</evidence>
<dbReference type="PROSITE" id="PS50283">
    <property type="entry name" value="NA_SOLUT_SYMP_3"/>
    <property type="match status" value="1"/>
</dbReference>
<comment type="catalytic activity">
    <reaction evidence="12">
        <text>L-proline(in) + Na(+)(in) = L-proline(out) + Na(+)(out)</text>
        <dbReference type="Rhea" id="RHEA:28967"/>
        <dbReference type="ChEBI" id="CHEBI:29101"/>
        <dbReference type="ChEBI" id="CHEBI:60039"/>
    </reaction>
</comment>
<organism evidence="15 16">
    <name type="scientific">Sinanaerobacter chloroacetimidivorans</name>
    <dbReference type="NCBI Taxonomy" id="2818044"/>
    <lineage>
        <taxon>Bacteria</taxon>
        <taxon>Bacillati</taxon>
        <taxon>Bacillota</taxon>
        <taxon>Clostridia</taxon>
        <taxon>Peptostreptococcales</taxon>
        <taxon>Anaerovoracaceae</taxon>
        <taxon>Sinanaerobacter</taxon>
    </lineage>
</organism>
<dbReference type="EMBL" id="JAGSND010000002">
    <property type="protein sequence ID" value="MBR0597224.1"/>
    <property type="molecule type" value="Genomic_DNA"/>
</dbReference>
<comment type="similarity">
    <text evidence="2 13">Belongs to the sodium:solute symporter (SSF) (TC 2.A.21) family.</text>
</comment>
<evidence type="ECO:0000256" key="3">
    <source>
        <dbReference type="ARBA" id="ARBA00022448"/>
    </source>
</evidence>
<dbReference type="Proteomes" id="UP000675664">
    <property type="component" value="Unassembled WGS sequence"/>
</dbReference>
<keyword evidence="7 14" id="KW-1133">Transmembrane helix</keyword>
<keyword evidence="8" id="KW-0915">Sodium</keyword>
<keyword evidence="9" id="KW-0406">Ion transport</keyword>
<dbReference type="CDD" id="cd10322">
    <property type="entry name" value="SLC5sbd"/>
    <property type="match status" value="1"/>
</dbReference>
<comment type="subcellular location">
    <subcellularLocation>
        <location evidence="1">Cell membrane</location>
        <topology evidence="1">Multi-pass membrane protein</topology>
    </subcellularLocation>
</comment>
<evidence type="ECO:0000256" key="7">
    <source>
        <dbReference type="ARBA" id="ARBA00022989"/>
    </source>
</evidence>
<feature type="transmembrane region" description="Helical" evidence="14">
    <location>
        <begin position="128"/>
        <end position="150"/>
    </location>
</feature>
<protein>
    <submittedName>
        <fullName evidence="15">Sodium:solute symporter family protein</fullName>
    </submittedName>
</protein>
<name>A0A8J7VY73_9FIRM</name>
<evidence type="ECO:0000256" key="13">
    <source>
        <dbReference type="RuleBase" id="RU362091"/>
    </source>
</evidence>
<comment type="caution">
    <text evidence="15">The sequence shown here is derived from an EMBL/GenBank/DDBJ whole genome shotgun (WGS) entry which is preliminary data.</text>
</comment>
<feature type="transmembrane region" description="Helical" evidence="14">
    <location>
        <begin position="224"/>
        <end position="246"/>
    </location>
</feature>
<keyword evidence="5 14" id="KW-0812">Transmembrane</keyword>
<evidence type="ECO:0000313" key="15">
    <source>
        <dbReference type="EMBL" id="MBR0597224.1"/>
    </source>
</evidence>
<dbReference type="GO" id="GO:0006814">
    <property type="term" value="P:sodium ion transport"/>
    <property type="evidence" value="ECO:0007669"/>
    <property type="project" value="UniProtKB-KW"/>
</dbReference>
<dbReference type="Pfam" id="PF00474">
    <property type="entry name" value="SSF"/>
    <property type="match status" value="1"/>
</dbReference>
<keyword evidence="6" id="KW-0769">Symport</keyword>
<feature type="transmembrane region" description="Helical" evidence="14">
    <location>
        <begin position="266"/>
        <end position="286"/>
    </location>
</feature>
<dbReference type="PANTHER" id="PTHR48086">
    <property type="entry name" value="SODIUM/PROLINE SYMPORTER-RELATED"/>
    <property type="match status" value="1"/>
</dbReference>
<evidence type="ECO:0000256" key="1">
    <source>
        <dbReference type="ARBA" id="ARBA00004651"/>
    </source>
</evidence>
<feature type="transmembrane region" description="Helical" evidence="14">
    <location>
        <begin position="363"/>
        <end position="383"/>
    </location>
</feature>
<reference evidence="15" key="1">
    <citation type="submission" date="2021-04" db="EMBL/GenBank/DDBJ databases">
        <title>Sinoanaerobacter chloroacetimidivorans sp. nov., an obligate anaerobic bacterium isolated from anaerobic sludge.</title>
        <authorList>
            <person name="Bao Y."/>
        </authorList>
    </citation>
    <scope>NUCLEOTIDE SEQUENCE</scope>
    <source>
        <strain evidence="15">BAD-6</strain>
    </source>
</reference>
<evidence type="ECO:0000256" key="6">
    <source>
        <dbReference type="ARBA" id="ARBA00022847"/>
    </source>
</evidence>
<feature type="transmembrane region" description="Helical" evidence="14">
    <location>
        <begin position="444"/>
        <end position="463"/>
    </location>
</feature>
<dbReference type="Gene3D" id="1.20.1730.10">
    <property type="entry name" value="Sodium/glucose cotransporter"/>
    <property type="match status" value="1"/>
</dbReference>
<feature type="transmembrane region" description="Helical" evidence="14">
    <location>
        <begin position="75"/>
        <end position="93"/>
    </location>
</feature>
<keyword evidence="16" id="KW-1185">Reference proteome</keyword>
<dbReference type="InterPro" id="IPR001734">
    <property type="entry name" value="Na/solute_symporter"/>
</dbReference>
<dbReference type="GO" id="GO:0015293">
    <property type="term" value="F:symporter activity"/>
    <property type="evidence" value="ECO:0007669"/>
    <property type="project" value="UniProtKB-KW"/>
</dbReference>
<keyword evidence="4" id="KW-1003">Cell membrane</keyword>
<sequence length="492" mass="54741">MNVLSLYGVILYILVLFSLSAFCIKKALNSYEEYSYCGRSLTIGFIILTYMATWIGGGTIVGLAGKTYQGGVGQYWMIAISFVVQFLFVILFLPRIRLLRQSSIAGFLALRYPDYGELIRIPAIIGILIRNVTMTGMQFGALGYMITYIFGINSNLSVLLIFITITAYTVLSGLWGVVLTDVFQGILQTTGIILLIVLTIKLSGGMDEIIRFYQTTNSESFLNILSFQANSTQVVKYILAFGIFFFMSDQADWERIYSSKTDKTAYWGFLIPLIIALITLLLPAYLGVFQRVLSLGQADSQFMIYQFIFERIDIKMAIFILIGLIAAIMSSADSFMLASGILFSNDIIKRFINKDADDKELIFWTRTFVIITGAMGFAFAINISDIIHIWLSGIGMAAVIVLPAYLLAWFSKRANSIGCLSGMGAGMLYCVFIAMELAPDDVNGILLGMAINLMITLAVSFLTGKPPASTVNQTFYWSEKFMENKINLPKKN</sequence>
<reference evidence="15" key="2">
    <citation type="submission" date="2021-04" db="EMBL/GenBank/DDBJ databases">
        <authorList>
            <person name="Liu J."/>
        </authorList>
    </citation>
    <scope>NUCLEOTIDE SEQUENCE</scope>
    <source>
        <strain evidence="15">BAD-6</strain>
    </source>
</reference>
<dbReference type="InterPro" id="IPR050277">
    <property type="entry name" value="Sodium:Solute_Symporter"/>
</dbReference>
<feature type="transmembrane region" description="Helical" evidence="14">
    <location>
        <begin position="417"/>
        <end position="438"/>
    </location>
</feature>
<keyword evidence="3" id="KW-0813">Transport</keyword>
<evidence type="ECO:0000256" key="11">
    <source>
        <dbReference type="ARBA" id="ARBA00023201"/>
    </source>
</evidence>
<keyword evidence="11" id="KW-0739">Sodium transport</keyword>
<proteinExistence type="inferred from homology"/>
<dbReference type="AlphaFoldDB" id="A0A8J7VY73"/>
<evidence type="ECO:0000256" key="2">
    <source>
        <dbReference type="ARBA" id="ARBA00006434"/>
    </source>
</evidence>
<dbReference type="RefSeq" id="WP_227017351.1">
    <property type="nucleotide sequence ID" value="NZ_JAGSND010000002.1"/>
</dbReference>
<feature type="transmembrane region" description="Helical" evidence="14">
    <location>
        <begin position="6"/>
        <end position="24"/>
    </location>
</feature>
<dbReference type="GO" id="GO:0005886">
    <property type="term" value="C:plasma membrane"/>
    <property type="evidence" value="ECO:0007669"/>
    <property type="project" value="UniProtKB-SubCell"/>
</dbReference>
<feature type="transmembrane region" description="Helical" evidence="14">
    <location>
        <begin position="316"/>
        <end position="343"/>
    </location>
</feature>
<accession>A0A8J7VY73</accession>